<evidence type="ECO:0000313" key="2">
    <source>
        <dbReference type="EMBL" id="OCJ33444.1"/>
    </source>
</evidence>
<evidence type="ECO:0000256" key="1">
    <source>
        <dbReference type="SAM" id="MobiDB-lite"/>
    </source>
</evidence>
<protein>
    <submittedName>
        <fullName evidence="2">Uncharacterized protein</fullName>
    </submittedName>
</protein>
<comment type="caution">
    <text evidence="2">The sequence shown here is derived from an EMBL/GenBank/DDBJ whole genome shotgun (WGS) entry which is preliminary data.</text>
</comment>
<sequence>MYTQVFDPATGRTAMLDTSGNVVTDQSVINTLRIDDKKRAGGAGGMPELTKGEEKRDEEFGKNYETTANDYNRNQVQIAQLDETIRILETTPNASGNIVLENAPTFLKPYINTDGTIAREKTYEVVQGTLRQVLGAQFTEKEGEMIMARAFNPNLPVDENVKRVRALAEMLKSNSQQNINKLNYFDQNGTLKGFRGNYLSADDISNNVFGDNGNRPQSNMPLSRQRQLPAHLRPRG</sequence>
<name>A0AB36ECL0_AGRTU</name>
<feature type="compositionally biased region" description="Polar residues" evidence="1">
    <location>
        <begin position="209"/>
        <end position="226"/>
    </location>
</feature>
<reference evidence="2 3" key="1">
    <citation type="journal article" date="2016" name="PeerJ">
        <title>Gall-ID: tools for genotyping gall-causing phytopathogenic bacteria.</title>
        <authorList>
            <person name="Davis E.W.II."/>
            <person name="Weisberg A.J."/>
            <person name="Tabima J.F."/>
            <person name="Grunwald N.J."/>
            <person name="Chang J.H."/>
        </authorList>
    </citation>
    <scope>NUCLEOTIDE SEQUENCE [LARGE SCALE GENOMIC DNA]</scope>
    <source>
        <strain evidence="2 3">N2/73</strain>
    </source>
</reference>
<feature type="region of interest" description="Disordered" evidence="1">
    <location>
        <begin position="209"/>
        <end position="236"/>
    </location>
</feature>
<organism evidence="2 3">
    <name type="scientific">Agrobacterium tumefaciens</name>
    <dbReference type="NCBI Taxonomy" id="358"/>
    <lineage>
        <taxon>Bacteria</taxon>
        <taxon>Pseudomonadati</taxon>
        <taxon>Pseudomonadota</taxon>
        <taxon>Alphaproteobacteria</taxon>
        <taxon>Hyphomicrobiales</taxon>
        <taxon>Rhizobiaceae</taxon>
        <taxon>Rhizobium/Agrobacterium group</taxon>
        <taxon>Agrobacterium</taxon>
        <taxon>Agrobacterium tumefaciens complex</taxon>
    </lineage>
</organism>
<dbReference type="Proteomes" id="UP000093451">
    <property type="component" value="Unassembled WGS sequence"/>
</dbReference>
<feature type="region of interest" description="Disordered" evidence="1">
    <location>
        <begin position="37"/>
        <end position="58"/>
    </location>
</feature>
<evidence type="ECO:0000313" key="3">
    <source>
        <dbReference type="Proteomes" id="UP000093451"/>
    </source>
</evidence>
<dbReference type="EMBL" id="LXKT01000027">
    <property type="protein sequence ID" value="OCJ33444.1"/>
    <property type="molecule type" value="Genomic_DNA"/>
</dbReference>
<gene>
    <name evidence="2" type="ORF">A6U91_18600</name>
</gene>
<dbReference type="AlphaFoldDB" id="A0AB36ECL0"/>
<accession>A0AB36ECL0</accession>
<proteinExistence type="predicted"/>